<protein>
    <submittedName>
        <fullName evidence="4">Short-chain dehydrogenase</fullName>
    </submittedName>
</protein>
<dbReference type="PANTHER" id="PTHR24320">
    <property type="entry name" value="RETINOL DEHYDROGENASE"/>
    <property type="match status" value="1"/>
</dbReference>
<dbReference type="EMBL" id="JAPZBO010000010">
    <property type="protein sequence ID" value="KAJ5299964.1"/>
    <property type="molecule type" value="Genomic_DNA"/>
</dbReference>
<dbReference type="PANTHER" id="PTHR24320:SF272">
    <property type="entry name" value="NAD(P)-BINDING ROSSMANN-FOLD SUPERFAMILY PROTEIN"/>
    <property type="match status" value="1"/>
</dbReference>
<gene>
    <name evidence="4" type="ORF">N7476_011521</name>
</gene>
<proteinExistence type="inferred from homology"/>
<keyword evidence="2" id="KW-0521">NADP</keyword>
<evidence type="ECO:0000313" key="4">
    <source>
        <dbReference type="EMBL" id="KAJ5299964.1"/>
    </source>
</evidence>
<dbReference type="OrthoDB" id="191139at2759"/>
<reference evidence="4" key="1">
    <citation type="submission" date="2022-12" db="EMBL/GenBank/DDBJ databases">
        <authorList>
            <person name="Petersen C."/>
        </authorList>
    </citation>
    <scope>NUCLEOTIDE SEQUENCE</scope>
    <source>
        <strain evidence="4">IBT 21472</strain>
    </source>
</reference>
<dbReference type="GO" id="GO:0016491">
    <property type="term" value="F:oxidoreductase activity"/>
    <property type="evidence" value="ECO:0007669"/>
    <property type="project" value="UniProtKB-KW"/>
</dbReference>
<comment type="caution">
    <text evidence="4">The sequence shown here is derived from an EMBL/GenBank/DDBJ whole genome shotgun (WGS) entry which is preliminary data.</text>
</comment>
<evidence type="ECO:0000256" key="1">
    <source>
        <dbReference type="ARBA" id="ARBA00006484"/>
    </source>
</evidence>
<evidence type="ECO:0000256" key="2">
    <source>
        <dbReference type="ARBA" id="ARBA00022857"/>
    </source>
</evidence>
<keyword evidence="5" id="KW-1185">Reference proteome</keyword>
<sequence>MSMISRALFQLYGRYAEHNRWELLNGPGDSRVQGSQIIEDESLVNRWGDKVVLITGVSSGIGVETVRVLASTGATVFGTARNLEKAKEALGSLLDTGRTDLSSVRACVKEFLKQSSKLNILINNAAVINTPESRTKDGFELQFGTNHVSHFLLFYLLKETLLETARSTPDFHSRVRFIAIALFLLTISTLKETTTDGLLMDLADG</sequence>
<accession>A0A9W9PPP2</accession>
<dbReference type="InterPro" id="IPR002347">
    <property type="entry name" value="SDR_fam"/>
</dbReference>
<name>A0A9W9PPP2_9EURO</name>
<dbReference type="Gene3D" id="3.40.50.720">
    <property type="entry name" value="NAD(P)-binding Rossmann-like Domain"/>
    <property type="match status" value="1"/>
</dbReference>
<organism evidence="4 5">
    <name type="scientific">Penicillium atrosanguineum</name>
    <dbReference type="NCBI Taxonomy" id="1132637"/>
    <lineage>
        <taxon>Eukaryota</taxon>
        <taxon>Fungi</taxon>
        <taxon>Dikarya</taxon>
        <taxon>Ascomycota</taxon>
        <taxon>Pezizomycotina</taxon>
        <taxon>Eurotiomycetes</taxon>
        <taxon>Eurotiomycetidae</taxon>
        <taxon>Eurotiales</taxon>
        <taxon>Aspergillaceae</taxon>
        <taxon>Penicillium</taxon>
    </lineage>
</organism>
<comment type="similarity">
    <text evidence="1">Belongs to the short-chain dehydrogenases/reductases (SDR) family.</text>
</comment>
<dbReference type="PRINTS" id="PR00081">
    <property type="entry name" value="GDHRDH"/>
</dbReference>
<dbReference type="SUPFAM" id="SSF51735">
    <property type="entry name" value="NAD(P)-binding Rossmann-fold domains"/>
    <property type="match status" value="1"/>
</dbReference>
<dbReference type="AlphaFoldDB" id="A0A9W9PPP2"/>
<keyword evidence="3" id="KW-0560">Oxidoreductase</keyword>
<evidence type="ECO:0000313" key="5">
    <source>
        <dbReference type="Proteomes" id="UP001147746"/>
    </source>
</evidence>
<dbReference type="Proteomes" id="UP001147746">
    <property type="component" value="Unassembled WGS sequence"/>
</dbReference>
<dbReference type="Pfam" id="PF00106">
    <property type="entry name" value="adh_short"/>
    <property type="match status" value="1"/>
</dbReference>
<dbReference type="InterPro" id="IPR036291">
    <property type="entry name" value="NAD(P)-bd_dom_sf"/>
</dbReference>
<evidence type="ECO:0000256" key="3">
    <source>
        <dbReference type="ARBA" id="ARBA00023002"/>
    </source>
</evidence>
<reference evidence="4" key="2">
    <citation type="journal article" date="2023" name="IMA Fungus">
        <title>Comparative genomic study of the Penicillium genus elucidates a diverse pangenome and 15 lateral gene transfer events.</title>
        <authorList>
            <person name="Petersen C."/>
            <person name="Sorensen T."/>
            <person name="Nielsen M.R."/>
            <person name="Sondergaard T.E."/>
            <person name="Sorensen J.L."/>
            <person name="Fitzpatrick D.A."/>
            <person name="Frisvad J.C."/>
            <person name="Nielsen K.L."/>
        </authorList>
    </citation>
    <scope>NUCLEOTIDE SEQUENCE</scope>
    <source>
        <strain evidence="4">IBT 21472</strain>
    </source>
</reference>